<feature type="region of interest" description="Disordered" evidence="1">
    <location>
        <begin position="219"/>
        <end position="247"/>
    </location>
</feature>
<feature type="compositionally biased region" description="Polar residues" evidence="1">
    <location>
        <begin position="359"/>
        <end position="372"/>
    </location>
</feature>
<feature type="region of interest" description="Disordered" evidence="1">
    <location>
        <begin position="127"/>
        <end position="146"/>
    </location>
</feature>
<sequence>MLQSCKSRASAAGPEEANIEHQQMGMAQPQALLFPSDDLPSVNCLNHPDPHTAWQIEPPSCLPSSLETAATQAVRERSLEELEDLLRRVREEQRRLGCFDSSSSLPQRAQTTECESESRLSIALDDSPTTLPAAEGPDRVANTTDRPGNALDAYTFDSPGKQALHKPTTDESMAFASRNILPKSYYGGVNPAILRGFGGDDESIWLVDDEETDSEGIVTPLSSSTSDPWASAAQRRPSVHLRRERDEGIPPREIELLNQQYSPHIFRYRQIPELLDGHEWETDTQAVENGSPPAYDSLALPLPLETPLPGYSRPGESCQGNDVSTASDESTPPKYTSPVGRTGSSADLRGPCAPRQGTRAATNDPVSSTSNRELSEEDTGDAESRAASDTDQGTVPRPRSRTRLDALEASFGKRYGSGVEESAPAYEQRQESDFAGFISRN</sequence>
<reference evidence="2" key="1">
    <citation type="submission" date="2022-10" db="EMBL/GenBank/DDBJ databases">
        <title>Determination and structural analysis of whole genome sequence of Sarocladium strictum F4-1.</title>
        <authorList>
            <person name="Hu L."/>
            <person name="Jiang Y."/>
        </authorList>
    </citation>
    <scope>NUCLEOTIDE SEQUENCE</scope>
    <source>
        <strain evidence="2">F4-1</strain>
    </source>
</reference>
<evidence type="ECO:0000256" key="1">
    <source>
        <dbReference type="SAM" id="MobiDB-lite"/>
    </source>
</evidence>
<dbReference type="EMBL" id="JAPDFR010000002">
    <property type="protein sequence ID" value="KAK0389789.1"/>
    <property type="molecule type" value="Genomic_DNA"/>
</dbReference>
<feature type="compositionally biased region" description="Low complexity" evidence="1">
    <location>
        <begin position="298"/>
        <end position="309"/>
    </location>
</feature>
<organism evidence="2 3">
    <name type="scientific">Sarocladium strictum</name>
    <name type="common">Black bundle disease fungus</name>
    <name type="synonym">Acremonium strictum</name>
    <dbReference type="NCBI Taxonomy" id="5046"/>
    <lineage>
        <taxon>Eukaryota</taxon>
        <taxon>Fungi</taxon>
        <taxon>Dikarya</taxon>
        <taxon>Ascomycota</taxon>
        <taxon>Pezizomycotina</taxon>
        <taxon>Sordariomycetes</taxon>
        <taxon>Hypocreomycetidae</taxon>
        <taxon>Hypocreales</taxon>
        <taxon>Sarocladiaceae</taxon>
        <taxon>Sarocladium</taxon>
    </lineage>
</organism>
<protein>
    <submittedName>
        <fullName evidence="2">Uncharacterized protein</fullName>
    </submittedName>
</protein>
<evidence type="ECO:0000313" key="2">
    <source>
        <dbReference type="EMBL" id="KAK0389789.1"/>
    </source>
</evidence>
<dbReference type="Proteomes" id="UP001175261">
    <property type="component" value="Unassembled WGS sequence"/>
</dbReference>
<feature type="region of interest" description="Disordered" evidence="1">
    <location>
        <begin position="283"/>
        <end position="441"/>
    </location>
</feature>
<evidence type="ECO:0000313" key="3">
    <source>
        <dbReference type="Proteomes" id="UP001175261"/>
    </source>
</evidence>
<feature type="region of interest" description="Disordered" evidence="1">
    <location>
        <begin position="1"/>
        <end position="23"/>
    </location>
</feature>
<gene>
    <name evidence="2" type="ORF">NLU13_3362</name>
</gene>
<dbReference type="AlphaFoldDB" id="A0AA39GMP3"/>
<proteinExistence type="predicted"/>
<keyword evidence="3" id="KW-1185">Reference proteome</keyword>
<name>A0AA39GMP3_SARSR</name>
<accession>A0AA39GMP3</accession>
<feature type="compositionally biased region" description="Polar residues" evidence="1">
    <location>
        <begin position="318"/>
        <end position="334"/>
    </location>
</feature>
<comment type="caution">
    <text evidence="2">The sequence shown here is derived from an EMBL/GenBank/DDBJ whole genome shotgun (WGS) entry which is preliminary data.</text>
</comment>